<comment type="caution">
    <text evidence="1">The sequence shown here is derived from an EMBL/GenBank/DDBJ whole genome shotgun (WGS) entry which is preliminary data.</text>
</comment>
<name>A8RP19_ENTBW</name>
<accession>A8RP19</accession>
<gene>
    <name evidence="1" type="ORF">CLOBOL_02342</name>
</gene>
<dbReference type="HOGENOM" id="CLU_3078338_0_0_9"/>
<dbReference type="PaxDb" id="411902-CLOBOL_02342"/>
<sequence>MSVIWPCCFSVFIAVPGNLLFSSNSLYHCQISENTDDFDLMVEDFYQYGKMN</sequence>
<dbReference type="EMBL" id="ABCC02000023">
    <property type="protein sequence ID" value="EDP17270.1"/>
    <property type="molecule type" value="Genomic_DNA"/>
</dbReference>
<protein>
    <submittedName>
        <fullName evidence="1">Uncharacterized protein</fullName>
    </submittedName>
</protein>
<dbReference type="Proteomes" id="UP000005396">
    <property type="component" value="Unassembled WGS sequence"/>
</dbReference>
<organism evidence="1 2">
    <name type="scientific">Enterocloster bolteae (strain ATCC BAA-613 / DSM 15670 / CCUG 46953 / JCM 12243 / WAL 16351)</name>
    <name type="common">Clostridium bolteae</name>
    <dbReference type="NCBI Taxonomy" id="411902"/>
    <lineage>
        <taxon>Bacteria</taxon>
        <taxon>Bacillati</taxon>
        <taxon>Bacillota</taxon>
        <taxon>Clostridia</taxon>
        <taxon>Lachnospirales</taxon>
        <taxon>Lachnospiraceae</taxon>
        <taxon>Enterocloster</taxon>
    </lineage>
</organism>
<evidence type="ECO:0000313" key="2">
    <source>
        <dbReference type="Proteomes" id="UP000005396"/>
    </source>
</evidence>
<evidence type="ECO:0000313" key="1">
    <source>
        <dbReference type="EMBL" id="EDP17270.1"/>
    </source>
</evidence>
<reference evidence="1 2" key="1">
    <citation type="submission" date="2007-08" db="EMBL/GenBank/DDBJ databases">
        <authorList>
            <person name="Fulton L."/>
            <person name="Clifton S."/>
            <person name="Fulton B."/>
            <person name="Xu J."/>
            <person name="Minx P."/>
            <person name="Pepin K.H."/>
            <person name="Johnson M."/>
            <person name="Thiruvilangam P."/>
            <person name="Bhonagiri V."/>
            <person name="Nash W.E."/>
            <person name="Mardis E.R."/>
            <person name="Wilson R.K."/>
        </authorList>
    </citation>
    <scope>NUCLEOTIDE SEQUENCE [LARGE SCALE GENOMIC DNA]</scope>
    <source>
        <strain evidence="2">ATCC BAA-613 / DSM 15670 / CCUG 46953 / JCM 12243 / WAL 16351</strain>
    </source>
</reference>
<proteinExistence type="predicted"/>
<reference evidence="1 2" key="2">
    <citation type="submission" date="2007-09" db="EMBL/GenBank/DDBJ databases">
        <title>Draft genome sequence of Clostridium bolteae (ATCC BAA-613).</title>
        <authorList>
            <person name="Sudarsanam P."/>
            <person name="Ley R."/>
            <person name="Guruge J."/>
            <person name="Turnbaugh P.J."/>
            <person name="Mahowald M."/>
            <person name="Liep D."/>
            <person name="Gordon J."/>
        </authorList>
    </citation>
    <scope>NUCLEOTIDE SEQUENCE [LARGE SCALE GENOMIC DNA]</scope>
    <source>
        <strain evidence="2">ATCC BAA-613 / DSM 15670 / CCUG 46953 / JCM 12243 / WAL 16351</strain>
    </source>
</reference>
<dbReference type="AlphaFoldDB" id="A8RP19"/>